<evidence type="ECO:0000313" key="1">
    <source>
        <dbReference type="EMBL" id="BCJ64329.1"/>
    </source>
</evidence>
<organism evidence="1 2">
    <name type="scientific">Polymorphospora rubra</name>
    <dbReference type="NCBI Taxonomy" id="338584"/>
    <lineage>
        <taxon>Bacteria</taxon>
        <taxon>Bacillati</taxon>
        <taxon>Actinomycetota</taxon>
        <taxon>Actinomycetes</taxon>
        <taxon>Micromonosporales</taxon>
        <taxon>Micromonosporaceae</taxon>
        <taxon>Polymorphospora</taxon>
    </lineage>
</organism>
<protein>
    <submittedName>
        <fullName evidence="1">Uncharacterized protein</fullName>
    </submittedName>
</protein>
<dbReference type="Proteomes" id="UP000680866">
    <property type="component" value="Chromosome"/>
</dbReference>
<reference evidence="1" key="1">
    <citation type="submission" date="2020-08" db="EMBL/GenBank/DDBJ databases">
        <title>Whole genome shotgun sequence of Polymorphospora rubra NBRC 101157.</title>
        <authorList>
            <person name="Komaki H."/>
            <person name="Tamura T."/>
        </authorList>
    </citation>
    <scope>NUCLEOTIDE SEQUENCE</scope>
    <source>
        <strain evidence="1">NBRC 101157</strain>
    </source>
</reference>
<dbReference type="AlphaFoldDB" id="A0A810MWH5"/>
<gene>
    <name evidence="1" type="ORF">Prubr_13500</name>
</gene>
<keyword evidence="2" id="KW-1185">Reference proteome</keyword>
<dbReference type="EMBL" id="AP023359">
    <property type="protein sequence ID" value="BCJ64329.1"/>
    <property type="molecule type" value="Genomic_DNA"/>
</dbReference>
<proteinExistence type="predicted"/>
<dbReference type="KEGG" id="pry:Prubr_13500"/>
<sequence>MAVVVTRIAVGFGVPPGTVVDTLRNEGTPAAGCTPSAARTTAYDPLSGTGRRWWVAPVTYLEADIHHAAAGRVPTRAGPPPVE</sequence>
<name>A0A810MWH5_9ACTN</name>
<evidence type="ECO:0000313" key="2">
    <source>
        <dbReference type="Proteomes" id="UP000680866"/>
    </source>
</evidence>
<accession>A0A810MWH5</accession>